<dbReference type="OMA" id="AMCHALI"/>
<keyword evidence="3" id="KW-1185">Reference proteome</keyword>
<accession>K3YLT9</accession>
<name>K3YLT9_SETIT</name>
<evidence type="ECO:0000313" key="2">
    <source>
        <dbReference type="EnsemblPlants" id="KQL02625"/>
    </source>
</evidence>
<dbReference type="CDD" id="cd06222">
    <property type="entry name" value="RNase_H_like"/>
    <property type="match status" value="1"/>
</dbReference>
<sequence length="99" mass="11019">MLDATTLKNPPRMSIGVVVRDHKGIFVAACCHLVQRFDDPEVAEAIATRKAVSFSSEIQFQHVIISYDCQSVVKKINSQVLDLSHVEVIIQDLISGRKL</sequence>
<dbReference type="PANTHER" id="PTHR47074:SF73">
    <property type="entry name" value="OS04G0448401 PROTEIN"/>
    <property type="match status" value="1"/>
</dbReference>
<dbReference type="Gene3D" id="3.30.420.10">
    <property type="entry name" value="Ribonuclease H-like superfamily/Ribonuclease H"/>
    <property type="match status" value="1"/>
</dbReference>
<dbReference type="GO" id="GO:0003676">
    <property type="term" value="F:nucleic acid binding"/>
    <property type="evidence" value="ECO:0007669"/>
    <property type="project" value="InterPro"/>
</dbReference>
<feature type="domain" description="RNase H type-1" evidence="1">
    <location>
        <begin position="3"/>
        <end position="91"/>
    </location>
</feature>
<evidence type="ECO:0000313" key="3">
    <source>
        <dbReference type="Proteomes" id="UP000004995"/>
    </source>
</evidence>
<organism evidence="2 3">
    <name type="scientific">Setaria italica</name>
    <name type="common">Foxtail millet</name>
    <name type="synonym">Panicum italicum</name>
    <dbReference type="NCBI Taxonomy" id="4555"/>
    <lineage>
        <taxon>Eukaryota</taxon>
        <taxon>Viridiplantae</taxon>
        <taxon>Streptophyta</taxon>
        <taxon>Embryophyta</taxon>
        <taxon>Tracheophyta</taxon>
        <taxon>Spermatophyta</taxon>
        <taxon>Magnoliopsida</taxon>
        <taxon>Liliopsida</taxon>
        <taxon>Poales</taxon>
        <taxon>Poaceae</taxon>
        <taxon>PACMAD clade</taxon>
        <taxon>Panicoideae</taxon>
        <taxon>Panicodae</taxon>
        <taxon>Paniceae</taxon>
        <taxon>Cenchrinae</taxon>
        <taxon>Setaria</taxon>
    </lineage>
</organism>
<dbReference type="InterPro" id="IPR012337">
    <property type="entry name" value="RNaseH-like_sf"/>
</dbReference>
<dbReference type="InterPro" id="IPR044730">
    <property type="entry name" value="RNase_H-like_dom_plant"/>
</dbReference>
<dbReference type="EMBL" id="AGNK02003993">
    <property type="status" value="NOT_ANNOTATED_CDS"/>
    <property type="molecule type" value="Genomic_DNA"/>
</dbReference>
<dbReference type="InterPro" id="IPR052929">
    <property type="entry name" value="RNase_H-like_EbsB-rel"/>
</dbReference>
<evidence type="ECO:0000259" key="1">
    <source>
        <dbReference type="Pfam" id="PF13456"/>
    </source>
</evidence>
<dbReference type="PANTHER" id="PTHR47074">
    <property type="entry name" value="BNAC02G40300D PROTEIN"/>
    <property type="match status" value="1"/>
</dbReference>
<dbReference type="Pfam" id="PF13456">
    <property type="entry name" value="RVT_3"/>
    <property type="match status" value="1"/>
</dbReference>
<dbReference type="HOGENOM" id="CLU_2324716_0_0_1"/>
<dbReference type="SUPFAM" id="SSF53098">
    <property type="entry name" value="Ribonuclease H-like"/>
    <property type="match status" value="1"/>
</dbReference>
<dbReference type="Gramene" id="KQL02625">
    <property type="protein sequence ID" value="KQL02625"/>
    <property type="gene ID" value="SETIT_015215mg"/>
</dbReference>
<reference evidence="2" key="2">
    <citation type="submission" date="2018-08" db="UniProtKB">
        <authorList>
            <consortium name="EnsemblPlants"/>
        </authorList>
    </citation>
    <scope>IDENTIFICATION</scope>
    <source>
        <strain evidence="2">Yugu1</strain>
    </source>
</reference>
<dbReference type="Proteomes" id="UP000004995">
    <property type="component" value="Unassembled WGS sequence"/>
</dbReference>
<proteinExistence type="predicted"/>
<dbReference type="AlphaFoldDB" id="K3YLT9"/>
<dbReference type="STRING" id="4555.K3YLT9"/>
<dbReference type="InterPro" id="IPR036397">
    <property type="entry name" value="RNaseH_sf"/>
</dbReference>
<dbReference type="GO" id="GO:0004523">
    <property type="term" value="F:RNA-DNA hybrid ribonuclease activity"/>
    <property type="evidence" value="ECO:0007669"/>
    <property type="project" value="InterPro"/>
</dbReference>
<reference evidence="3" key="1">
    <citation type="journal article" date="2012" name="Nat. Biotechnol.">
        <title>Reference genome sequence of the model plant Setaria.</title>
        <authorList>
            <person name="Bennetzen J.L."/>
            <person name="Schmutz J."/>
            <person name="Wang H."/>
            <person name="Percifield R."/>
            <person name="Hawkins J."/>
            <person name="Pontaroli A.C."/>
            <person name="Estep M."/>
            <person name="Feng L."/>
            <person name="Vaughn J.N."/>
            <person name="Grimwood J."/>
            <person name="Jenkins J."/>
            <person name="Barry K."/>
            <person name="Lindquist E."/>
            <person name="Hellsten U."/>
            <person name="Deshpande S."/>
            <person name="Wang X."/>
            <person name="Wu X."/>
            <person name="Mitros T."/>
            <person name="Triplett J."/>
            <person name="Yang X."/>
            <person name="Ye C.Y."/>
            <person name="Mauro-Herrera M."/>
            <person name="Wang L."/>
            <person name="Li P."/>
            <person name="Sharma M."/>
            <person name="Sharma R."/>
            <person name="Ronald P.C."/>
            <person name="Panaud O."/>
            <person name="Kellogg E.A."/>
            <person name="Brutnell T.P."/>
            <person name="Doust A.N."/>
            <person name="Tuskan G.A."/>
            <person name="Rokhsar D."/>
            <person name="Devos K.M."/>
        </authorList>
    </citation>
    <scope>NUCLEOTIDE SEQUENCE [LARGE SCALE GENOMIC DNA]</scope>
    <source>
        <strain evidence="3">cv. Yugu1</strain>
    </source>
</reference>
<dbReference type="InterPro" id="IPR002156">
    <property type="entry name" value="RNaseH_domain"/>
</dbReference>
<protein>
    <recommendedName>
        <fullName evidence="1">RNase H type-1 domain-containing protein</fullName>
    </recommendedName>
</protein>
<dbReference type="EnsemblPlants" id="KQL02625">
    <property type="protein sequence ID" value="KQL02625"/>
    <property type="gene ID" value="SETIT_015215mg"/>
</dbReference>
<dbReference type="InParanoid" id="K3YLT9"/>